<gene>
    <name evidence="2" type="ORF">Prudu_006300</name>
</gene>
<proteinExistence type="predicted"/>
<evidence type="ECO:0000256" key="1">
    <source>
        <dbReference type="SAM" id="MobiDB-lite"/>
    </source>
</evidence>
<dbReference type="EMBL" id="AP019298">
    <property type="protein sequence ID" value="BBG97244.1"/>
    <property type="molecule type" value="Genomic_DNA"/>
</dbReference>
<organism evidence="2">
    <name type="scientific">Prunus dulcis</name>
    <name type="common">Almond</name>
    <name type="synonym">Amygdalus dulcis</name>
    <dbReference type="NCBI Taxonomy" id="3755"/>
    <lineage>
        <taxon>Eukaryota</taxon>
        <taxon>Viridiplantae</taxon>
        <taxon>Streptophyta</taxon>
        <taxon>Embryophyta</taxon>
        <taxon>Tracheophyta</taxon>
        <taxon>Spermatophyta</taxon>
        <taxon>Magnoliopsida</taxon>
        <taxon>eudicotyledons</taxon>
        <taxon>Gunneridae</taxon>
        <taxon>Pentapetalae</taxon>
        <taxon>rosids</taxon>
        <taxon>fabids</taxon>
        <taxon>Rosales</taxon>
        <taxon>Rosaceae</taxon>
        <taxon>Amygdaloideae</taxon>
        <taxon>Amygdaleae</taxon>
        <taxon>Prunus</taxon>
    </lineage>
</organism>
<feature type="non-terminal residue" evidence="2">
    <location>
        <position position="1"/>
    </location>
</feature>
<name>A0A4Y1QZI4_PRUDU</name>
<feature type="compositionally biased region" description="Polar residues" evidence="1">
    <location>
        <begin position="1"/>
        <end position="16"/>
    </location>
</feature>
<feature type="region of interest" description="Disordered" evidence="1">
    <location>
        <begin position="1"/>
        <end position="57"/>
    </location>
</feature>
<feature type="compositionally biased region" description="Polar residues" evidence="1">
    <location>
        <begin position="33"/>
        <end position="48"/>
    </location>
</feature>
<reference evidence="2" key="1">
    <citation type="journal article" date="2019" name="Science">
        <title>Mutation of a bHLH transcription factor allowed almond domestication.</title>
        <authorList>
            <person name="Sanchez-Perez R."/>
            <person name="Pavan S."/>
            <person name="Mazzeo R."/>
            <person name="Moldovan C."/>
            <person name="Aiese Cigliano R."/>
            <person name="Del Cueto J."/>
            <person name="Ricciardi F."/>
            <person name="Lotti C."/>
            <person name="Ricciardi L."/>
            <person name="Dicenta F."/>
            <person name="Lopez-Marques R.L."/>
            <person name="Lindberg Moller B."/>
        </authorList>
    </citation>
    <scope>NUCLEOTIDE SEQUENCE</scope>
</reference>
<protein>
    <submittedName>
        <fullName evidence="2">Uncharacterized protein</fullName>
    </submittedName>
</protein>
<dbReference type="AlphaFoldDB" id="A0A4Y1QZI4"/>
<evidence type="ECO:0000313" key="2">
    <source>
        <dbReference type="EMBL" id="BBG97244.1"/>
    </source>
</evidence>
<sequence length="162" mass="17607">HGVGPNRSSNDQNTAKGKTPSPSPFQPLSSPPQGCSISDKGTVTSASVSPIFPDQSPTVGRLELVGNWKFPTGVTQTSLFSISSVSQPNQSSEAPGVQLTHRRDLRRVQLARTSSRRRRKETTRAIILAPAHHRSVGPVEDFGYGQIQGRLCRILGRSRRKI</sequence>
<accession>A0A4Y1QZI4</accession>